<evidence type="ECO:0000256" key="2">
    <source>
        <dbReference type="ARBA" id="ARBA00022730"/>
    </source>
</evidence>
<dbReference type="Gene3D" id="3.30.420.100">
    <property type="match status" value="1"/>
</dbReference>
<dbReference type="PANTHER" id="PTHR12899:SF3">
    <property type="entry name" value="LARGE RIBOSOMAL SUBUNIT PROTEIN UL18M"/>
    <property type="match status" value="1"/>
</dbReference>
<dbReference type="Pfam" id="PF00861">
    <property type="entry name" value="Ribosomal_L18p"/>
    <property type="match status" value="1"/>
</dbReference>
<evidence type="ECO:0000256" key="7">
    <source>
        <dbReference type="HAMAP-Rule" id="MF_01337"/>
    </source>
</evidence>
<sequence>MSRAKDLLKKNSLRAIRKRRVRGSIGRGTAETPRVTIFKSNKYLSAQAINDIDGVTLAASGSKALGLGANKESAVKVAAEFAEKLKAAGIEVVKFDRNGYLYHGVVAAFADALRDNGIKL</sequence>
<comment type="caution">
    <text evidence="8">The sequence shown here is derived from an EMBL/GenBank/DDBJ whole genome shotgun (WGS) entry which is preliminary data.</text>
</comment>
<dbReference type="GO" id="GO:0003735">
    <property type="term" value="F:structural constituent of ribosome"/>
    <property type="evidence" value="ECO:0007669"/>
    <property type="project" value="InterPro"/>
</dbReference>
<comment type="subunit">
    <text evidence="7">Part of the 50S ribosomal subunit; part of the 5S rRNA/L5/L18/L25 subcomplex. Contacts the 5S and 23S rRNAs.</text>
</comment>
<evidence type="ECO:0000256" key="5">
    <source>
        <dbReference type="ARBA" id="ARBA00023274"/>
    </source>
</evidence>
<keyword evidence="5 7" id="KW-0687">Ribonucleoprotein</keyword>
<dbReference type="InterPro" id="IPR057268">
    <property type="entry name" value="Ribosomal_L18"/>
</dbReference>
<dbReference type="NCBIfam" id="TIGR00060">
    <property type="entry name" value="L18_bact"/>
    <property type="match status" value="1"/>
</dbReference>
<dbReference type="OrthoDB" id="9810939at2"/>
<dbReference type="RefSeq" id="WP_138150937.1">
    <property type="nucleotide sequence ID" value="NZ_CBDDKQ010000002.1"/>
</dbReference>
<keyword evidence="4 7" id="KW-0689">Ribosomal protein</keyword>
<dbReference type="SUPFAM" id="SSF53137">
    <property type="entry name" value="Translational machinery components"/>
    <property type="match status" value="1"/>
</dbReference>
<comment type="function">
    <text evidence="7">This is one of the proteins that bind and probably mediate the attachment of the 5S RNA into the large ribosomal subunit, where it forms part of the central protuberance.</text>
</comment>
<dbReference type="CDD" id="cd00432">
    <property type="entry name" value="Ribosomal_L18_L5e"/>
    <property type="match status" value="1"/>
</dbReference>
<keyword evidence="2 7" id="KW-0699">rRNA-binding</keyword>
<organism evidence="8 9">
    <name type="scientific">Arcobacter arenosus</name>
    <dbReference type="NCBI Taxonomy" id="2576037"/>
    <lineage>
        <taxon>Bacteria</taxon>
        <taxon>Pseudomonadati</taxon>
        <taxon>Campylobacterota</taxon>
        <taxon>Epsilonproteobacteria</taxon>
        <taxon>Campylobacterales</taxon>
        <taxon>Arcobacteraceae</taxon>
        <taxon>Arcobacter</taxon>
    </lineage>
</organism>
<comment type="similarity">
    <text evidence="1 7">Belongs to the universal ribosomal protein uL18 family.</text>
</comment>
<evidence type="ECO:0000313" key="8">
    <source>
        <dbReference type="EMBL" id="TLP40648.1"/>
    </source>
</evidence>
<dbReference type="Proteomes" id="UP000308901">
    <property type="component" value="Unassembled WGS sequence"/>
</dbReference>
<reference evidence="8 9" key="1">
    <citation type="submission" date="2019-05" db="EMBL/GenBank/DDBJ databases">
        <title>Arcobacter sp. nov., isolated from sea sediment.</title>
        <authorList>
            <person name="Kim W."/>
        </authorList>
    </citation>
    <scope>NUCLEOTIDE SEQUENCE [LARGE SCALE GENOMIC DNA]</scope>
    <source>
        <strain evidence="8 9">CAU 1517</strain>
    </source>
</reference>
<evidence type="ECO:0000313" key="9">
    <source>
        <dbReference type="Proteomes" id="UP000308901"/>
    </source>
</evidence>
<evidence type="ECO:0000256" key="3">
    <source>
        <dbReference type="ARBA" id="ARBA00022884"/>
    </source>
</evidence>
<dbReference type="PANTHER" id="PTHR12899">
    <property type="entry name" value="39S RIBOSOMAL PROTEIN L18, MITOCHONDRIAL"/>
    <property type="match status" value="1"/>
</dbReference>
<dbReference type="AlphaFoldDB" id="A0A5R8Y3U7"/>
<keyword evidence="9" id="KW-1185">Reference proteome</keyword>
<dbReference type="InterPro" id="IPR005484">
    <property type="entry name" value="Ribosomal_uL18_bac/plant/anim"/>
</dbReference>
<dbReference type="InterPro" id="IPR004389">
    <property type="entry name" value="Ribosomal_uL18_bac-type"/>
</dbReference>
<dbReference type="EMBL" id="VANU01000001">
    <property type="protein sequence ID" value="TLP40648.1"/>
    <property type="molecule type" value="Genomic_DNA"/>
</dbReference>
<evidence type="ECO:0000256" key="6">
    <source>
        <dbReference type="ARBA" id="ARBA00035197"/>
    </source>
</evidence>
<gene>
    <name evidence="7" type="primary">rplR</name>
    <name evidence="8" type="ORF">FDK22_01150</name>
</gene>
<protein>
    <recommendedName>
        <fullName evidence="6 7">Large ribosomal subunit protein uL18</fullName>
    </recommendedName>
</protein>
<evidence type="ECO:0000256" key="4">
    <source>
        <dbReference type="ARBA" id="ARBA00022980"/>
    </source>
</evidence>
<dbReference type="GO" id="GO:0008097">
    <property type="term" value="F:5S rRNA binding"/>
    <property type="evidence" value="ECO:0007669"/>
    <property type="project" value="TreeGrafter"/>
</dbReference>
<proteinExistence type="inferred from homology"/>
<evidence type="ECO:0000256" key="1">
    <source>
        <dbReference type="ARBA" id="ARBA00007116"/>
    </source>
</evidence>
<accession>A0A5R8Y3U7</accession>
<dbReference type="GO" id="GO:0006412">
    <property type="term" value="P:translation"/>
    <property type="evidence" value="ECO:0007669"/>
    <property type="project" value="UniProtKB-UniRule"/>
</dbReference>
<dbReference type="GO" id="GO:0022625">
    <property type="term" value="C:cytosolic large ribosomal subunit"/>
    <property type="evidence" value="ECO:0007669"/>
    <property type="project" value="TreeGrafter"/>
</dbReference>
<keyword evidence="3 7" id="KW-0694">RNA-binding</keyword>
<name>A0A5R8Y3U7_9BACT</name>
<dbReference type="HAMAP" id="MF_01337_B">
    <property type="entry name" value="Ribosomal_uL18_B"/>
    <property type="match status" value="1"/>
</dbReference>